<dbReference type="PROSITE" id="PS50290">
    <property type="entry name" value="PI3_4_KINASE_3"/>
    <property type="match status" value="1"/>
</dbReference>
<dbReference type="PANTHER" id="PTHR11139:SF68">
    <property type="entry name" value="DNA-DEPENDENT PROTEIN KINASE CATALYTIC SUBUNIT"/>
    <property type="match status" value="1"/>
</dbReference>
<dbReference type="GO" id="GO:0006302">
    <property type="term" value="P:double-strand break repair"/>
    <property type="evidence" value="ECO:0007669"/>
    <property type="project" value="TreeGrafter"/>
</dbReference>
<feature type="domain" description="PI3K/PI4K catalytic" evidence="1">
    <location>
        <begin position="654"/>
        <end position="722"/>
    </location>
</feature>
<feature type="non-terminal residue" evidence="2">
    <location>
        <position position="1071"/>
    </location>
</feature>
<dbReference type="Proteomes" id="UP001178507">
    <property type="component" value="Unassembled WGS sequence"/>
</dbReference>
<dbReference type="AlphaFoldDB" id="A0AA36IF90"/>
<dbReference type="InterPro" id="IPR000403">
    <property type="entry name" value="PI3/4_kinase_cat_dom"/>
</dbReference>
<dbReference type="InterPro" id="IPR050517">
    <property type="entry name" value="DDR_Repair_Kinase"/>
</dbReference>
<reference evidence="2" key="1">
    <citation type="submission" date="2023-08" db="EMBL/GenBank/DDBJ databases">
        <authorList>
            <person name="Chen Y."/>
            <person name="Shah S."/>
            <person name="Dougan E. K."/>
            <person name="Thang M."/>
            <person name="Chan C."/>
        </authorList>
    </citation>
    <scope>NUCLEOTIDE SEQUENCE</scope>
</reference>
<dbReference type="Gene3D" id="3.30.1010.10">
    <property type="entry name" value="Phosphatidylinositol 3-kinase Catalytic Subunit, Chain A, domain 4"/>
    <property type="match status" value="1"/>
</dbReference>
<keyword evidence="3" id="KW-1185">Reference proteome</keyword>
<dbReference type="CDD" id="cd00185">
    <property type="entry name" value="TNFRSF"/>
    <property type="match status" value="1"/>
</dbReference>
<dbReference type="PANTHER" id="PTHR11139">
    <property type="entry name" value="ATAXIA TELANGIECTASIA MUTATED ATM -RELATED"/>
    <property type="match status" value="1"/>
</dbReference>
<evidence type="ECO:0000313" key="3">
    <source>
        <dbReference type="Proteomes" id="UP001178507"/>
    </source>
</evidence>
<evidence type="ECO:0000259" key="1">
    <source>
        <dbReference type="PROSITE" id="PS50290"/>
    </source>
</evidence>
<sequence length="1071" mass="117168">AFLAEESLRKVLAQEEGAVPSWELQMATSGRMNALEELMSWKNLQGVLQNASDFVGERPVRAELGLSLLDGDPGARGALDLRLQKAAAALADASLAASEASARQAALLAVHAAATRKWDDARRLIYQGYDAFSGAWNRLPLLAQRARHERLSALPLLQGLEQFLETPEETQKGAALSLQHDRFSAWVDHAFGQVALCRLRGDGQAEATAYAELGRRCMEARNFQAAQDMMRRCLQKRKFQDYRFFDNVLELKLCQKEKQCLELCSVARKELGKHQDPETCLRYTLILAKIAKAGWERSEMNHQEAWQALKSARGFAESCSTAEQSKTHAKLAEFADAVLRREEASGLSATNVEQVELVESLITGVLTAICLGEGAGSTEAFRQAHERLPRVFELLALFKGCSHVFQAGVVSVPAWPFLRWLPQALAHLPNVPALQGPLQALASEYPQALIWPLQLSSHQDVVAQRGSAFQPLWAALERSQAPVQTAVTFTRALERLTHPEKSFPPELRSVREAILAQDVSKAKARWRHLWLQHVEVESRDIAGTVHTEFGQRVRQRIQDIGRKLGLVLTSSDLRDSELVPSKREAWMKFFQELQPPATRQWPNRKAPLEAFSPWLAKFDARNSWLEAEEQLEVLGQYRGLERPDPQRHARITRFGSQLLIMASKQMPKRLVILGSDEHEHWFLVKGGEDVRLDERVEQLFGIINSLLPDVSSLRFLTVLIPSFYHKAMVLLFLATLVARLGCAWAELGESVPSLMEGPCPAGKGRPVPNSTLPARPVHALPGGYLELGGSFELPPLPCGHLLRAAAAAGFGGLRGVPGRQEGATSMEACQACMAGTFSAQPGISDIYQCLHCPQGTWSNQTALDSEVACTRCEAGRFSQGTAQTSSDSCVACAPGRYSGLSGASSHRDCARCAPGRWSSEKAATTLETCQECPEGTWNPAEGAMSQENCISCTQGRWSTEVAATEQSACQSCPIGTFSMQLGASSSDVCEVCAPGTYQPIKAAGNVSLCIPCAVGNFSAEPGKSECQYCPYGFYGDSFGMTECIACPGNATIVSQGAYESVMCSEESVLLP</sequence>
<accession>A0AA36IF90</accession>
<proteinExistence type="predicted"/>
<dbReference type="GO" id="GO:0005634">
    <property type="term" value="C:nucleus"/>
    <property type="evidence" value="ECO:0007669"/>
    <property type="project" value="TreeGrafter"/>
</dbReference>
<dbReference type="SUPFAM" id="SSF56112">
    <property type="entry name" value="Protein kinase-like (PK-like)"/>
    <property type="match status" value="1"/>
</dbReference>
<name>A0AA36IF90_9DINO</name>
<dbReference type="InterPro" id="IPR011641">
    <property type="entry name" value="Tyr-kin_ephrin_A/B_rcpt-like"/>
</dbReference>
<dbReference type="InterPro" id="IPR009030">
    <property type="entry name" value="Growth_fac_rcpt_cys_sf"/>
</dbReference>
<protein>
    <recommendedName>
        <fullName evidence="1">PI3K/PI4K catalytic domain-containing protein</fullName>
    </recommendedName>
</protein>
<dbReference type="Pfam" id="PF07699">
    <property type="entry name" value="Ephrin_rec_like"/>
    <property type="match status" value="1"/>
</dbReference>
<dbReference type="InterPro" id="IPR011009">
    <property type="entry name" value="Kinase-like_dom_sf"/>
</dbReference>
<dbReference type="GO" id="GO:0000723">
    <property type="term" value="P:telomere maintenance"/>
    <property type="evidence" value="ECO:0007669"/>
    <property type="project" value="TreeGrafter"/>
</dbReference>
<comment type="caution">
    <text evidence="2">The sequence shown here is derived from an EMBL/GenBank/DDBJ whole genome shotgun (WGS) entry which is preliminary data.</text>
</comment>
<dbReference type="Gene3D" id="2.10.50.10">
    <property type="entry name" value="Tumor Necrosis Factor Receptor, subunit A, domain 2"/>
    <property type="match status" value="3"/>
</dbReference>
<dbReference type="SMART" id="SM01411">
    <property type="entry name" value="Ephrin_rec_like"/>
    <property type="match status" value="5"/>
</dbReference>
<dbReference type="GO" id="GO:0004674">
    <property type="term" value="F:protein serine/threonine kinase activity"/>
    <property type="evidence" value="ECO:0007669"/>
    <property type="project" value="TreeGrafter"/>
</dbReference>
<dbReference type="SUPFAM" id="SSF57184">
    <property type="entry name" value="Growth factor receptor domain"/>
    <property type="match status" value="1"/>
</dbReference>
<gene>
    <name evidence="2" type="ORF">EVOR1521_LOCUS12203</name>
</gene>
<dbReference type="EMBL" id="CAUJNA010001258">
    <property type="protein sequence ID" value="CAJ1385645.1"/>
    <property type="molecule type" value="Genomic_DNA"/>
</dbReference>
<organism evidence="2 3">
    <name type="scientific">Effrenium voratum</name>
    <dbReference type="NCBI Taxonomy" id="2562239"/>
    <lineage>
        <taxon>Eukaryota</taxon>
        <taxon>Sar</taxon>
        <taxon>Alveolata</taxon>
        <taxon>Dinophyceae</taxon>
        <taxon>Suessiales</taxon>
        <taxon>Symbiodiniaceae</taxon>
        <taxon>Effrenium</taxon>
    </lineage>
</organism>
<evidence type="ECO:0000313" key="2">
    <source>
        <dbReference type="EMBL" id="CAJ1385645.1"/>
    </source>
</evidence>